<sequence length="296" mass="33998">MSVLNEPFANPSRVRGTWRLLAHLGSPVERSELEEMLSPFSIAGDVRDEEDNEDPSEVSHRNRIRKVINEMVKMGVVVEEGGMLCLAEDAVPLDGTEWDDFLVNAITRRIFDLHNEENHDLVLLISWFYSQNAYAPMTWDQIARALDEQTDPNRLGCKNKTRFEQFEYWANYLGFTWTLTIDRQTRLVVDPTNHLSKLLPDLFVGTDTLRYSDIQSKLASLSPLLENGWARKALNKKYSIENRDPLVLSSSTAFAWYRLQEEGTIELLRKSDADMFLFPEASGIFSGFSGITWKRV</sequence>
<name>A0A081NU65_9BACL</name>
<proteinExistence type="predicted"/>
<organism evidence="1 2">
    <name type="scientific">Paenibacillus tyrfis</name>
    <dbReference type="NCBI Taxonomy" id="1501230"/>
    <lineage>
        <taxon>Bacteria</taxon>
        <taxon>Bacillati</taxon>
        <taxon>Bacillota</taxon>
        <taxon>Bacilli</taxon>
        <taxon>Bacillales</taxon>
        <taxon>Paenibacillaceae</taxon>
        <taxon>Paenibacillus</taxon>
    </lineage>
</organism>
<evidence type="ECO:0000313" key="2">
    <source>
        <dbReference type="Proteomes" id="UP000028123"/>
    </source>
</evidence>
<dbReference type="Proteomes" id="UP000028123">
    <property type="component" value="Unassembled WGS sequence"/>
</dbReference>
<dbReference type="EMBL" id="JNVM01000047">
    <property type="protein sequence ID" value="KEQ21988.1"/>
    <property type="molecule type" value="Genomic_DNA"/>
</dbReference>
<dbReference type="eggNOG" id="ENOG5033MXA">
    <property type="taxonomic scope" value="Bacteria"/>
</dbReference>
<keyword evidence="2" id="KW-1185">Reference proteome</keyword>
<dbReference type="OrthoDB" id="507005at2"/>
<dbReference type="NCBIfam" id="NF041064">
    <property type="entry name" value="DpdG"/>
    <property type="match status" value="1"/>
</dbReference>
<reference evidence="1 2" key="1">
    <citation type="submission" date="2014-06" db="EMBL/GenBank/DDBJ databases">
        <title>Draft genome sequence of Paenibacillus sp. MSt1.</title>
        <authorList>
            <person name="Aw Y.K."/>
            <person name="Ong K.S."/>
            <person name="Gan H.M."/>
            <person name="Lee S.M."/>
        </authorList>
    </citation>
    <scope>NUCLEOTIDE SEQUENCE [LARGE SCALE GENOMIC DNA]</scope>
    <source>
        <strain evidence="1 2">MSt1</strain>
    </source>
</reference>
<evidence type="ECO:0000313" key="1">
    <source>
        <dbReference type="EMBL" id="KEQ21988.1"/>
    </source>
</evidence>
<dbReference type="RefSeq" id="WP_036692651.1">
    <property type="nucleotide sequence ID" value="NZ_JNVM01000047.1"/>
</dbReference>
<accession>A0A081NU65</accession>
<gene>
    <name evidence="1" type="ORF">ET33_28375</name>
</gene>
<comment type="caution">
    <text evidence="1">The sequence shown here is derived from an EMBL/GenBank/DDBJ whole genome shotgun (WGS) entry which is preliminary data.</text>
</comment>
<dbReference type="AlphaFoldDB" id="A0A081NU65"/>
<protein>
    <submittedName>
        <fullName evidence="1">Uncharacterized protein</fullName>
    </submittedName>
</protein>
<dbReference type="InterPro" id="IPR049812">
    <property type="entry name" value="DpdG-like"/>
</dbReference>